<dbReference type="GO" id="GO:0032259">
    <property type="term" value="P:methylation"/>
    <property type="evidence" value="ECO:0007669"/>
    <property type="project" value="UniProtKB-KW"/>
</dbReference>
<dbReference type="InterPro" id="IPR029063">
    <property type="entry name" value="SAM-dependent_MTases_sf"/>
</dbReference>
<dbReference type="SUPFAM" id="SSF53335">
    <property type="entry name" value="S-adenosyl-L-methionine-dependent methyltransferases"/>
    <property type="match status" value="1"/>
</dbReference>
<comment type="caution">
    <text evidence="1">The sequence shown here is derived from an EMBL/GenBank/DDBJ whole genome shotgun (WGS) entry which is preliminary data.</text>
</comment>
<evidence type="ECO:0000313" key="1">
    <source>
        <dbReference type="EMBL" id="MBA8802382.1"/>
    </source>
</evidence>
<dbReference type="RefSeq" id="WP_182536805.1">
    <property type="nucleotide sequence ID" value="NZ_JACGXA010000001.1"/>
</dbReference>
<accession>A0A7W3IXB7</accession>
<gene>
    <name evidence="1" type="ORF">FB382_000673</name>
</gene>
<dbReference type="Proteomes" id="UP000580910">
    <property type="component" value="Unassembled WGS sequence"/>
</dbReference>
<dbReference type="Gene3D" id="3.40.50.150">
    <property type="entry name" value="Vaccinia Virus protein VP39"/>
    <property type="match status" value="1"/>
</dbReference>
<reference evidence="1 2" key="1">
    <citation type="submission" date="2020-07" db="EMBL/GenBank/DDBJ databases">
        <title>Sequencing the genomes of 1000 actinobacteria strains.</title>
        <authorList>
            <person name="Klenk H.-P."/>
        </authorList>
    </citation>
    <scope>NUCLEOTIDE SEQUENCE [LARGE SCALE GENOMIC DNA]</scope>
    <source>
        <strain evidence="1 2">DSM 21349</strain>
    </source>
</reference>
<keyword evidence="2" id="KW-1185">Reference proteome</keyword>
<dbReference type="InterPro" id="IPR052613">
    <property type="entry name" value="LicD_transferase"/>
</dbReference>
<keyword evidence="1" id="KW-0808">Transferase</keyword>
<dbReference type="GO" id="GO:0008168">
    <property type="term" value="F:methyltransferase activity"/>
    <property type="evidence" value="ECO:0007669"/>
    <property type="project" value="UniProtKB-KW"/>
</dbReference>
<keyword evidence="1" id="KW-0489">Methyltransferase</keyword>
<dbReference type="PANTHER" id="PTHR13627">
    <property type="entry name" value="FUKUTIN RELATED PROTEIN"/>
    <property type="match status" value="1"/>
</dbReference>
<protein>
    <submittedName>
        <fullName evidence="1">SAM-dependent methyltransferase</fullName>
    </submittedName>
</protein>
<sequence>MAETGARVDDAGLHFPAGFSGSADVYFDDHMAWSFSAEPDGSGETHVEWPRRMKRWLDGASAVRVVAGEEELFAGDVSFGGGEGRVRFVDKDGIPVMIDKWGLLQRPFSGRDASVVEQMVDITDQILDVMRQECGVEGWIAFGTLLGAAREGKVIGHDSDVDLAYLSEQPTPAEMVVELHRIGRALRRHGMNVLNKSGSFITVVFTSPDGGMSSIDIYTCFYVGDLLYETATVRTPVPRSAILPLTEMMFEGRMLPAPADPDAMLAVSYGPNWRVPDPSFRHEPGPEITTRFDGWFSSLMRQRRDWERHLADLAGEEGHGPSEFAGWVADQITGRLAGESRRVRVVEVGAGTGEDALLLASRGIDVLALDYARQSLRRPARLARRGKLPATFDTLNLYDLRDVLTRGALVSRDREHEQAVYARDLLETLDPDGAENFWRLAAMALRGGGRAYLEGRSLSRHDAGEARAEHGGGRLHPVDPRVVEGDATRAGGRVVHREGFQAAGAAAHGGPPARWRMIVEWPASRADREGQA</sequence>
<dbReference type="EMBL" id="JACGXA010000001">
    <property type="protein sequence ID" value="MBA8802382.1"/>
    <property type="molecule type" value="Genomic_DNA"/>
</dbReference>
<name>A0A7W3IXB7_9ACTN</name>
<organism evidence="1 2">
    <name type="scientific">Nocardioides ginsengisegetis</name>
    <dbReference type="NCBI Taxonomy" id="661491"/>
    <lineage>
        <taxon>Bacteria</taxon>
        <taxon>Bacillati</taxon>
        <taxon>Actinomycetota</taxon>
        <taxon>Actinomycetes</taxon>
        <taxon>Propionibacteriales</taxon>
        <taxon>Nocardioidaceae</taxon>
        <taxon>Nocardioides</taxon>
    </lineage>
</organism>
<dbReference type="AlphaFoldDB" id="A0A7W3IXB7"/>
<evidence type="ECO:0000313" key="2">
    <source>
        <dbReference type="Proteomes" id="UP000580910"/>
    </source>
</evidence>
<dbReference type="PANTHER" id="PTHR13627:SF31">
    <property type="entry name" value="RIBITOL 5-PHOSPHATE TRANSFERASE FKRP"/>
    <property type="match status" value="1"/>
</dbReference>
<proteinExistence type="predicted"/>